<dbReference type="EMBL" id="LAZR01007814">
    <property type="protein sequence ID" value="KKM82749.1"/>
    <property type="molecule type" value="Genomic_DNA"/>
</dbReference>
<dbReference type="AlphaFoldDB" id="A0A0F9KKT8"/>
<proteinExistence type="predicted"/>
<feature type="non-terminal residue" evidence="2">
    <location>
        <position position="1"/>
    </location>
</feature>
<gene>
    <name evidence="2" type="ORF">LCGC14_1316450</name>
</gene>
<accession>A0A0F9KKT8</accession>
<name>A0A0F9KKT8_9ZZZZ</name>
<evidence type="ECO:0000256" key="1">
    <source>
        <dbReference type="SAM" id="MobiDB-lite"/>
    </source>
</evidence>
<reference evidence="2" key="1">
    <citation type="journal article" date="2015" name="Nature">
        <title>Complex archaea that bridge the gap between prokaryotes and eukaryotes.</title>
        <authorList>
            <person name="Spang A."/>
            <person name="Saw J.H."/>
            <person name="Jorgensen S.L."/>
            <person name="Zaremba-Niedzwiedzka K."/>
            <person name="Martijn J."/>
            <person name="Lind A.E."/>
            <person name="van Eijk R."/>
            <person name="Schleper C."/>
            <person name="Guy L."/>
            <person name="Ettema T.J."/>
        </authorList>
    </citation>
    <scope>NUCLEOTIDE SEQUENCE</scope>
</reference>
<comment type="caution">
    <text evidence="2">The sequence shown here is derived from an EMBL/GenBank/DDBJ whole genome shotgun (WGS) entry which is preliminary data.</text>
</comment>
<sequence>LNREYFDSAGGGTWPALEESTQEFKRRTGLPLAPLVRSGRLRAAVTDPFGSGAGDVDLVMEGDEITWGLRGPPYAKYMHTDLAGSQARPLFDAGDEVDDRIAETIDEFLESRE</sequence>
<protein>
    <submittedName>
        <fullName evidence="2">Uncharacterized protein</fullName>
    </submittedName>
</protein>
<feature type="region of interest" description="Disordered" evidence="1">
    <location>
        <begin position="1"/>
        <end position="23"/>
    </location>
</feature>
<evidence type="ECO:0000313" key="2">
    <source>
        <dbReference type="EMBL" id="KKM82749.1"/>
    </source>
</evidence>
<organism evidence="2">
    <name type="scientific">marine sediment metagenome</name>
    <dbReference type="NCBI Taxonomy" id="412755"/>
    <lineage>
        <taxon>unclassified sequences</taxon>
        <taxon>metagenomes</taxon>
        <taxon>ecological metagenomes</taxon>
    </lineage>
</organism>